<gene>
    <name evidence="1" type="ORF">BBC0178_013180</name>
</gene>
<dbReference type="EMBL" id="CP015820">
    <property type="protein sequence ID" value="AQT42784.1"/>
    <property type="molecule type" value="Genomic_DNA"/>
</dbReference>
<dbReference type="AlphaFoldDB" id="A0A1U9MBW0"/>
<dbReference type="Proteomes" id="UP000189660">
    <property type="component" value="Chromosome"/>
</dbReference>
<reference evidence="1 2" key="1">
    <citation type="submission" date="2016-11" db="EMBL/GenBank/DDBJ databases">
        <title>Comparative genomics of Bartonella apis.</title>
        <authorList>
            <person name="Engel P."/>
        </authorList>
    </citation>
    <scope>NUCLEOTIDE SEQUENCE [LARGE SCALE GENOMIC DNA]</scope>
    <source>
        <strain evidence="1 2">BBC0178</strain>
    </source>
</reference>
<evidence type="ECO:0000313" key="1">
    <source>
        <dbReference type="EMBL" id="AQT42784.1"/>
    </source>
</evidence>
<keyword evidence="2" id="KW-1185">Reference proteome</keyword>
<accession>A0A1U9MBW0</accession>
<dbReference type="KEGG" id="bapa:BBC0178_013180"/>
<protein>
    <submittedName>
        <fullName evidence="1">Uncharacterized protein</fullName>
    </submittedName>
</protein>
<proteinExistence type="predicted"/>
<organism evidence="1 2">
    <name type="scientific">Bartonella apihabitans</name>
    <dbReference type="NCBI Taxonomy" id="2750929"/>
    <lineage>
        <taxon>Bacteria</taxon>
        <taxon>Pseudomonadati</taxon>
        <taxon>Pseudomonadota</taxon>
        <taxon>Alphaproteobacteria</taxon>
        <taxon>Hyphomicrobiales</taxon>
        <taxon>Bartonellaceae</taxon>
        <taxon>Bartonella</taxon>
    </lineage>
</organism>
<name>A0A1U9MBW0_9HYPH</name>
<sequence length="69" mass="8200">MKDIFSNESIQVEASKSKKRRSEIERFTDFWCVYNRFSIVNAKNEVFGCLIKGRKNARVTWNRALKIEI</sequence>
<evidence type="ECO:0000313" key="2">
    <source>
        <dbReference type="Proteomes" id="UP000189660"/>
    </source>
</evidence>